<accession>A0ABU3PKE9</accession>
<name>A0ABU3PKE9_9CORY</name>
<dbReference type="RefSeq" id="WP_232053179.1">
    <property type="nucleotide sequence ID" value="NZ_CP168248.1"/>
</dbReference>
<proteinExistence type="predicted"/>
<comment type="caution">
    <text evidence="1">The sequence shown here is derived from an EMBL/GenBank/DDBJ whole genome shotgun (WGS) entry which is preliminary data.</text>
</comment>
<dbReference type="EMBL" id="JARUHM010000005">
    <property type="protein sequence ID" value="MDT9410302.1"/>
    <property type="molecule type" value="Genomic_DNA"/>
</dbReference>
<dbReference type="Proteomes" id="UP001265983">
    <property type="component" value="Unassembled WGS sequence"/>
</dbReference>
<organism evidence="1 2">
    <name type="scientific">Corynebacterium rouxii</name>
    <dbReference type="NCBI Taxonomy" id="2719119"/>
    <lineage>
        <taxon>Bacteria</taxon>
        <taxon>Bacillati</taxon>
        <taxon>Actinomycetota</taxon>
        <taxon>Actinomycetes</taxon>
        <taxon>Mycobacteriales</taxon>
        <taxon>Corynebacteriaceae</taxon>
        <taxon>Corynebacterium</taxon>
    </lineage>
</organism>
<dbReference type="Pfam" id="PF03090">
    <property type="entry name" value="Replicase"/>
    <property type="match status" value="1"/>
</dbReference>
<reference evidence="1 2" key="1">
    <citation type="submission" date="2023-03" db="EMBL/GenBank/DDBJ databases">
        <title>Whole genome sequence of the first Corynebacterium rouxii strains isolated in Brazil: a recent member of Corynebacterium diphtheriae complex.</title>
        <authorList>
            <person name="Vieira V."/>
            <person name="Ramos J.N."/>
            <person name="Araujo M.R.B."/>
            <person name="Baio P.V."/>
            <person name="Sant'Anna L.O."/>
            <person name="Veras J.F.C."/>
            <person name="Vieira E.M.D."/>
            <person name="Sousa M.A.B."/>
            <person name="Camargo C.H."/>
            <person name="Sacchi C.T."/>
            <person name="Campos K.R."/>
            <person name="Santos M.B.N."/>
            <person name="Bokermann S."/>
            <person name="Alvim L.B."/>
            <person name="Santos L.S."/>
            <person name="Mattos-Guaraldi A.L."/>
        </authorList>
    </citation>
    <scope>NUCLEOTIDE SEQUENCE [LARGE SCALE GENOMIC DNA]</scope>
    <source>
        <strain evidence="1 2">70862</strain>
    </source>
</reference>
<dbReference type="InterPro" id="IPR004322">
    <property type="entry name" value="Plasmid_replicase_bac"/>
</dbReference>
<keyword evidence="2" id="KW-1185">Reference proteome</keyword>
<evidence type="ECO:0000313" key="1">
    <source>
        <dbReference type="EMBL" id="MDT9410302.1"/>
    </source>
</evidence>
<evidence type="ECO:0000313" key="2">
    <source>
        <dbReference type="Proteomes" id="UP001265983"/>
    </source>
</evidence>
<gene>
    <name evidence="1" type="ORF">P8T80_02695</name>
</gene>
<protein>
    <submittedName>
        <fullName evidence="1">Replication initiation protein</fullName>
    </submittedName>
</protein>
<sequence>MYRTDSEALGKCEYAKLTSKQYAAVLVVDIDQPGEAGGHPADLALYVRNVVRVLVEHNIGP</sequence>